<dbReference type="AlphaFoldDB" id="A0ABD1A1C3"/>
<dbReference type="Proteomes" id="UP001558713">
    <property type="component" value="Unassembled WGS sequence"/>
</dbReference>
<dbReference type="EMBL" id="JBANAX010000779">
    <property type="protein sequence ID" value="KAL1193570.1"/>
    <property type="molecule type" value="Genomic_DNA"/>
</dbReference>
<protein>
    <submittedName>
        <fullName evidence="1">F-box protein</fullName>
    </submittedName>
</protein>
<dbReference type="PANTHER" id="PTHR13382:SF84">
    <property type="entry name" value="F-BOX DOMAIN-CONTAINING PROTEIN"/>
    <property type="match status" value="1"/>
</dbReference>
<comment type="caution">
    <text evidence="1">The sequence shown here is derived from an EMBL/GenBank/DDBJ whole genome shotgun (WGS) entry which is preliminary data.</text>
</comment>
<keyword evidence="2" id="KW-1185">Reference proteome</keyword>
<sequence length="410" mass="45723">MKMEIGVSYTAFGIKNVGDYENSKCRFGFEDEDEFLKRLCFSENCVSNDLLGFGESITVNSLPDDPFCMSDWFHENVSSSQSHDQPIDIRSFKMNAFDGLGEEEEVVNLPDDPFCMKNTISDLVDEPIGVGVVDQMLFESFSSELDDVLGEPHGAFEFVLPYLEMKEILAVEGVCRSLRDSVRNEPFFWRTIDFGGSFLTCRVTDDSLLKLTRRAQGKLQSLNLAGCVSITDFGLKQVLATNPLLTKLSVSGCLRLSTAGLLSTLRDLKSSNRLGVKGLITGGTMYFTKEQFKELNLLLGADAKASPKTKKLRLYTSYRSEFSLEDGRVTDLELCPSCEKPGLVFDCPAENCPLKDHPCSKSLCRACVVCVERCHDCGSCLNDCEFMPFCFPFSCVVCVQKRSNQFLECN</sequence>
<gene>
    <name evidence="1" type="ORF">V5N11_022377</name>
</gene>
<organism evidence="1 2">
    <name type="scientific">Cardamine amara subsp. amara</name>
    <dbReference type="NCBI Taxonomy" id="228776"/>
    <lineage>
        <taxon>Eukaryota</taxon>
        <taxon>Viridiplantae</taxon>
        <taxon>Streptophyta</taxon>
        <taxon>Embryophyta</taxon>
        <taxon>Tracheophyta</taxon>
        <taxon>Spermatophyta</taxon>
        <taxon>Magnoliopsida</taxon>
        <taxon>eudicotyledons</taxon>
        <taxon>Gunneridae</taxon>
        <taxon>Pentapetalae</taxon>
        <taxon>rosids</taxon>
        <taxon>malvids</taxon>
        <taxon>Brassicales</taxon>
        <taxon>Brassicaceae</taxon>
        <taxon>Cardamineae</taxon>
        <taxon>Cardamine</taxon>
    </lineage>
</organism>
<dbReference type="Gene3D" id="3.80.10.10">
    <property type="entry name" value="Ribonuclease Inhibitor"/>
    <property type="match status" value="1"/>
</dbReference>
<dbReference type="InterPro" id="IPR050648">
    <property type="entry name" value="F-box_LRR-repeat"/>
</dbReference>
<dbReference type="InterPro" id="IPR032675">
    <property type="entry name" value="LRR_dom_sf"/>
</dbReference>
<accession>A0ABD1A1C3</accession>
<evidence type="ECO:0000313" key="2">
    <source>
        <dbReference type="Proteomes" id="UP001558713"/>
    </source>
</evidence>
<dbReference type="InterPro" id="IPR036047">
    <property type="entry name" value="F-box-like_dom_sf"/>
</dbReference>
<evidence type="ECO:0000313" key="1">
    <source>
        <dbReference type="EMBL" id="KAL1193570.1"/>
    </source>
</evidence>
<dbReference type="SUPFAM" id="SSF81383">
    <property type="entry name" value="F-box domain"/>
    <property type="match status" value="1"/>
</dbReference>
<name>A0ABD1A1C3_CARAN</name>
<reference evidence="1 2" key="1">
    <citation type="submission" date="2024-04" db="EMBL/GenBank/DDBJ databases">
        <title>Genome assembly C_amara_ONT_v2.</title>
        <authorList>
            <person name="Yant L."/>
            <person name="Moore C."/>
            <person name="Slenker M."/>
        </authorList>
    </citation>
    <scope>NUCLEOTIDE SEQUENCE [LARGE SCALE GENOMIC DNA]</scope>
    <source>
        <tissue evidence="1">Leaf</tissue>
    </source>
</reference>
<proteinExistence type="predicted"/>
<dbReference type="PANTHER" id="PTHR13382">
    <property type="entry name" value="MITOCHONDRIAL ATP SYNTHASE COUPLING FACTOR B"/>
    <property type="match status" value="1"/>
</dbReference>
<dbReference type="SUPFAM" id="SSF52047">
    <property type="entry name" value="RNI-like"/>
    <property type="match status" value="1"/>
</dbReference>